<reference evidence="2" key="1">
    <citation type="submission" date="2022-08" db="EMBL/GenBank/DDBJ databases">
        <title>Genome sequencing of akame (Lates japonicus).</title>
        <authorList>
            <person name="Hashiguchi Y."/>
            <person name="Takahashi H."/>
        </authorList>
    </citation>
    <scope>NUCLEOTIDE SEQUENCE</scope>
    <source>
        <strain evidence="2">Kochi</strain>
    </source>
</reference>
<accession>A0AAD3NH05</accession>
<evidence type="ECO:0000313" key="3">
    <source>
        <dbReference type="Proteomes" id="UP001279410"/>
    </source>
</evidence>
<proteinExistence type="predicted"/>
<comment type="caution">
    <text evidence="2">The sequence shown here is derived from an EMBL/GenBank/DDBJ whole genome shotgun (WGS) entry which is preliminary data.</text>
</comment>
<dbReference type="AlphaFoldDB" id="A0AAD3NH05"/>
<keyword evidence="3" id="KW-1185">Reference proteome</keyword>
<name>A0AAD3NH05_LATJO</name>
<evidence type="ECO:0000313" key="2">
    <source>
        <dbReference type="EMBL" id="GLD71677.1"/>
    </source>
</evidence>
<evidence type="ECO:0000256" key="1">
    <source>
        <dbReference type="SAM" id="MobiDB-lite"/>
    </source>
</evidence>
<dbReference type="Proteomes" id="UP001279410">
    <property type="component" value="Unassembled WGS sequence"/>
</dbReference>
<protein>
    <submittedName>
        <fullName evidence="2">Neuronal PAS domain-containing protein 4-like protein</fullName>
    </submittedName>
</protein>
<dbReference type="EMBL" id="BRZM01000694">
    <property type="protein sequence ID" value="GLD71677.1"/>
    <property type="molecule type" value="Genomic_DNA"/>
</dbReference>
<sequence length="209" mass="23064">MAPDQPKEHPKPDVTTLTVDQGIRLCCPSPRSDQERPLSYLHSTCTVTVKQNGTTLCSTDSQLGEITLFSATRPFFKLLHGFILVTTTHGRLVYVLSQNVAGVSGLSMCRQTGLPGRDVLRLQSRICHAPDSTFELTRTLEHQGISCANYIISSTGASPQTHNNTKCFKGRRTSDSQSEEPVARARRDRARQILVWLQGPKAYCSPVPL</sequence>
<feature type="region of interest" description="Disordered" evidence="1">
    <location>
        <begin position="158"/>
        <end position="184"/>
    </location>
</feature>
<organism evidence="2 3">
    <name type="scientific">Lates japonicus</name>
    <name type="common">Japanese lates</name>
    <dbReference type="NCBI Taxonomy" id="270547"/>
    <lineage>
        <taxon>Eukaryota</taxon>
        <taxon>Metazoa</taxon>
        <taxon>Chordata</taxon>
        <taxon>Craniata</taxon>
        <taxon>Vertebrata</taxon>
        <taxon>Euteleostomi</taxon>
        <taxon>Actinopterygii</taxon>
        <taxon>Neopterygii</taxon>
        <taxon>Teleostei</taxon>
        <taxon>Neoteleostei</taxon>
        <taxon>Acanthomorphata</taxon>
        <taxon>Carangaria</taxon>
        <taxon>Carangaria incertae sedis</taxon>
        <taxon>Centropomidae</taxon>
        <taxon>Lates</taxon>
    </lineage>
</organism>
<feature type="non-terminal residue" evidence="2">
    <location>
        <position position="209"/>
    </location>
</feature>
<gene>
    <name evidence="2" type="ORF">AKAME5_002299900</name>
</gene>